<proteinExistence type="predicted"/>
<dbReference type="PANTHER" id="PTHR37069:SF2">
    <property type="entry name" value="PIGGYBAC TRANSPOSABLE ELEMENT-DERIVED PROTEIN DOMAIN-CONTAINING PROTEIN"/>
    <property type="match status" value="1"/>
</dbReference>
<feature type="compositionally biased region" description="Polar residues" evidence="1">
    <location>
        <begin position="357"/>
        <end position="368"/>
    </location>
</feature>
<evidence type="ECO:0000313" key="2">
    <source>
        <dbReference type="EMBL" id="ETN00166.1"/>
    </source>
</evidence>
<gene>
    <name evidence="2" type="ORF">PPTG_18170</name>
</gene>
<dbReference type="GeneID" id="20187077"/>
<dbReference type="Proteomes" id="UP000018817">
    <property type="component" value="Unassembled WGS sequence"/>
</dbReference>
<feature type="region of interest" description="Disordered" evidence="1">
    <location>
        <begin position="242"/>
        <end position="266"/>
    </location>
</feature>
<dbReference type="EMBL" id="KI669641">
    <property type="protein sequence ID" value="ETN00166.1"/>
    <property type="molecule type" value="Genomic_DNA"/>
</dbReference>
<feature type="compositionally biased region" description="Basic and acidic residues" evidence="1">
    <location>
        <begin position="189"/>
        <end position="203"/>
    </location>
</feature>
<dbReference type="STRING" id="761204.W2PHN1"/>
<evidence type="ECO:0000256" key="1">
    <source>
        <dbReference type="SAM" id="MobiDB-lite"/>
    </source>
</evidence>
<dbReference type="PANTHER" id="PTHR37069">
    <property type="entry name" value="DDE_TNP_1_7 DOMAIN-CONTAINING PROTEIN"/>
    <property type="match status" value="1"/>
</dbReference>
<reference evidence="2 3" key="2">
    <citation type="submission" date="2013-11" db="EMBL/GenBank/DDBJ databases">
        <title>The Genome Sequence of Phytophthora parasitica INRA-310.</title>
        <authorList>
            <consortium name="The Broad Institute Genomics Platform"/>
            <person name="Russ C."/>
            <person name="Tyler B."/>
            <person name="Panabieres F."/>
            <person name="Shan W."/>
            <person name="Tripathy S."/>
            <person name="Grunwald N."/>
            <person name="Machado M."/>
            <person name="Johnson C.S."/>
            <person name="Arredondo F."/>
            <person name="Hong C."/>
            <person name="Coffey M."/>
            <person name="Young S.K."/>
            <person name="Zeng Q."/>
            <person name="Gargeya S."/>
            <person name="Fitzgerald M."/>
            <person name="Abouelleil A."/>
            <person name="Alvarado L."/>
            <person name="Chapman S.B."/>
            <person name="Gainer-Dewar J."/>
            <person name="Goldberg J."/>
            <person name="Griggs A."/>
            <person name="Gujja S."/>
            <person name="Hansen M."/>
            <person name="Howarth C."/>
            <person name="Imamovic A."/>
            <person name="Ireland A."/>
            <person name="Larimer J."/>
            <person name="McCowan C."/>
            <person name="Murphy C."/>
            <person name="Pearson M."/>
            <person name="Poon T.W."/>
            <person name="Priest M."/>
            <person name="Roberts A."/>
            <person name="Saif S."/>
            <person name="Shea T."/>
            <person name="Sykes S."/>
            <person name="Wortman J."/>
            <person name="Nusbaum C."/>
            <person name="Birren B."/>
        </authorList>
    </citation>
    <scope>NUCLEOTIDE SEQUENCE [LARGE SCALE GENOMIC DNA]</scope>
    <source>
        <strain evidence="2 3">INRA-310</strain>
    </source>
</reference>
<evidence type="ECO:0008006" key="4">
    <source>
        <dbReference type="Google" id="ProtNLM"/>
    </source>
</evidence>
<feature type="compositionally biased region" description="Polar residues" evidence="1">
    <location>
        <begin position="92"/>
        <end position="101"/>
    </location>
</feature>
<dbReference type="VEuPathDB" id="FungiDB:PPTG_18170"/>
<name>W2PHN1_PHYN3</name>
<reference evidence="3" key="1">
    <citation type="submission" date="2011-12" db="EMBL/GenBank/DDBJ databases">
        <authorList>
            <consortium name="The Broad Institute Genome Sequencing Platform"/>
            <person name="Russ C."/>
            <person name="Tyler B."/>
            <person name="Panabieres F."/>
            <person name="Shan W."/>
            <person name="Tripathy S."/>
            <person name="Grunwald N."/>
            <person name="Machado M."/>
            <person name="Young S.K."/>
            <person name="Zeng Q."/>
            <person name="Gargeya S."/>
            <person name="Fitzgerald M."/>
            <person name="Haas B."/>
            <person name="Abouelleil A."/>
            <person name="Alvarado L."/>
            <person name="Arachchi H.M."/>
            <person name="Berlin A."/>
            <person name="Chapman S.B."/>
            <person name="Gearin G."/>
            <person name="Goldberg J."/>
            <person name="Griggs A."/>
            <person name="Gujja S."/>
            <person name="Hansen M."/>
            <person name="Heiman D."/>
            <person name="Howarth C."/>
            <person name="Larimer J."/>
            <person name="Lui A."/>
            <person name="MacDonald P.J.P."/>
            <person name="McCowen C."/>
            <person name="Montmayeur A."/>
            <person name="Murphy C."/>
            <person name="Neiman D."/>
            <person name="Pearson M."/>
            <person name="Priest M."/>
            <person name="Roberts A."/>
            <person name="Saif S."/>
            <person name="Shea T."/>
            <person name="Sisk P."/>
            <person name="Stolte C."/>
            <person name="Sykes S."/>
            <person name="Wortman J."/>
            <person name="Nusbaum C."/>
            <person name="Birren B."/>
        </authorList>
    </citation>
    <scope>NUCLEOTIDE SEQUENCE [LARGE SCALE GENOMIC DNA]</scope>
    <source>
        <strain evidence="3">INRA-310</strain>
    </source>
</reference>
<feature type="compositionally biased region" description="Polar residues" evidence="1">
    <location>
        <begin position="171"/>
        <end position="184"/>
    </location>
</feature>
<evidence type="ECO:0000313" key="3">
    <source>
        <dbReference type="Proteomes" id="UP000018817"/>
    </source>
</evidence>
<feature type="region of interest" description="Disordered" evidence="1">
    <location>
        <begin position="357"/>
        <end position="380"/>
    </location>
</feature>
<organism evidence="2 3">
    <name type="scientific">Phytophthora nicotianae (strain INRA-310)</name>
    <name type="common">Phytophthora parasitica</name>
    <dbReference type="NCBI Taxonomy" id="761204"/>
    <lineage>
        <taxon>Eukaryota</taxon>
        <taxon>Sar</taxon>
        <taxon>Stramenopiles</taxon>
        <taxon>Oomycota</taxon>
        <taxon>Peronosporomycetes</taxon>
        <taxon>Peronosporales</taxon>
        <taxon>Peronosporaceae</taxon>
        <taxon>Phytophthora</taxon>
    </lineage>
</organism>
<dbReference type="RefSeq" id="XP_008914530.1">
    <property type="nucleotide sequence ID" value="XM_008916282.1"/>
</dbReference>
<dbReference type="AlphaFoldDB" id="W2PHN1"/>
<feature type="region of interest" description="Disordered" evidence="1">
    <location>
        <begin position="141"/>
        <end position="226"/>
    </location>
</feature>
<protein>
    <recommendedName>
        <fullName evidence="4">PiggyBac transposable element-derived protein domain-containing protein</fullName>
    </recommendedName>
</protein>
<accession>W2PHN1</accession>
<sequence>MVKPRGKVPRDLKVTGRDLSFKSVWRELKQDGWTRKPPPRSSLDDRYKYIRPEGHPNGTIGLNYLLGEAAVLDFYADVLRSRARRSIPSSPTVGCTSSTPGNDRLAAPQEVVRQSYLPDIEAADASATAANQGVGTVNAAATTNAEPPTPPDSSLPQRVATRLPARRSLETTETFRASRSSLIPTSPHVGDDSFKIDSDDTARNPEAAEDDASVASAEVQAGDEDNEDELDALGSELLADNNDDLNAIDSNESAHQYGGIESGDEAEKDDVDLGEYDSDQSVEAYCAPDDLVDDVDETEAEIAEEVLFAENCLERFGGADEVLAGNLKDSVLRSITVSLQMAEKARSAVASYFSSHENSDGTDVNKWSVSEDDTGSKREYGNPARDPFVRQFMRGLKKKKALEYVPARAVPISLQMLDVLHKFMVSAQDGFTEDCQMWFKAVSSFAFDGMCRINEVLTLKWKDVSLRQFRANVLAPDEIIEFGTYTHFNRKIEVEEGRSYNLHKLAGEETAMNAYEYLSNWVAYATEKRGHKWVDEDYVFPVLVGLSKKAIKSGKGSTGCEKVTVGWGKKMGEQSFINLLNCIVHS</sequence>
<feature type="region of interest" description="Disordered" evidence="1">
    <location>
        <begin position="87"/>
        <end position="106"/>
    </location>
</feature>